<evidence type="ECO:0000259" key="6">
    <source>
        <dbReference type="Pfam" id="PF00441"/>
    </source>
</evidence>
<accession>A0A840NGJ5</accession>
<dbReference type="InterPro" id="IPR013786">
    <property type="entry name" value="AcylCoA_DH/ox_N"/>
</dbReference>
<dbReference type="Pfam" id="PF02771">
    <property type="entry name" value="Acyl-CoA_dh_N"/>
    <property type="match status" value="1"/>
</dbReference>
<keyword evidence="3" id="KW-0285">Flavoprotein</keyword>
<dbReference type="SUPFAM" id="SSF56645">
    <property type="entry name" value="Acyl-CoA dehydrogenase NM domain-like"/>
    <property type="match status" value="1"/>
</dbReference>
<evidence type="ECO:0000256" key="1">
    <source>
        <dbReference type="ARBA" id="ARBA00001974"/>
    </source>
</evidence>
<evidence type="ECO:0000256" key="4">
    <source>
        <dbReference type="ARBA" id="ARBA00022827"/>
    </source>
</evidence>
<dbReference type="Pfam" id="PF00441">
    <property type="entry name" value="Acyl-CoA_dh_1"/>
    <property type="match status" value="1"/>
</dbReference>
<keyword evidence="9" id="KW-1185">Reference proteome</keyword>
<sequence>MHFAFTDEQEDLRRAVRALVDRDGGPHVPPPEAPDTGHDTALWRRLSAEIGAAGLAVPEEHGGSGASLVESCLVAEELGRRLVVGPFLGSAVVSAEAVLAAGDPAACARLLPGLAAGERVVSLAWAEPRSWWSTTECTTTAARDGESWRLTGEKNFVLDGAQADAVLVVAATGDGLSLFEVEAPAAITTTPLDPTRPMARFEFAGTPARPVGDEGSAGPVLTRCLEVAAVALAAECVGAADRWLAEIVGYVQVREQFGRKIGSFQAVKHRLADLFVAVESARSLSQAASWAVATRDERGPEWAAMAKSFCCETYQDVAAEGVQLHGGIGITWEHEAHLHLKRAHGAAQLFGTPRSHRQRLESLLSLH</sequence>
<dbReference type="Gene3D" id="1.20.140.10">
    <property type="entry name" value="Butyryl-CoA Dehydrogenase, subunit A, domain 3"/>
    <property type="match status" value="1"/>
</dbReference>
<protein>
    <submittedName>
        <fullName evidence="8">Alkylation response protein AidB-like acyl-CoA dehydrogenase</fullName>
    </submittedName>
</protein>
<organism evidence="8 9">
    <name type="scientific">Saccharopolyspora gloriosae</name>
    <dbReference type="NCBI Taxonomy" id="455344"/>
    <lineage>
        <taxon>Bacteria</taxon>
        <taxon>Bacillati</taxon>
        <taxon>Actinomycetota</taxon>
        <taxon>Actinomycetes</taxon>
        <taxon>Pseudonocardiales</taxon>
        <taxon>Pseudonocardiaceae</taxon>
        <taxon>Saccharopolyspora</taxon>
    </lineage>
</organism>
<comment type="caution">
    <text evidence="8">The sequence shown here is derived from an EMBL/GenBank/DDBJ whole genome shotgun (WGS) entry which is preliminary data.</text>
</comment>
<dbReference type="SUPFAM" id="SSF47203">
    <property type="entry name" value="Acyl-CoA dehydrogenase C-terminal domain-like"/>
    <property type="match status" value="1"/>
</dbReference>
<dbReference type="AlphaFoldDB" id="A0A840NGJ5"/>
<dbReference type="RefSeq" id="WP_184479072.1">
    <property type="nucleotide sequence ID" value="NZ_JACHIV010000001.1"/>
</dbReference>
<feature type="domain" description="Acyl-CoA dehydrogenase/oxidase N-terminal" evidence="7">
    <location>
        <begin position="6"/>
        <end position="118"/>
    </location>
</feature>
<dbReference type="InterPro" id="IPR036250">
    <property type="entry name" value="AcylCo_DH-like_C"/>
</dbReference>
<keyword evidence="4" id="KW-0274">FAD</keyword>
<name>A0A840NGJ5_9PSEU</name>
<evidence type="ECO:0000256" key="2">
    <source>
        <dbReference type="ARBA" id="ARBA00009347"/>
    </source>
</evidence>
<dbReference type="InterPro" id="IPR009075">
    <property type="entry name" value="AcylCo_DH/oxidase_C"/>
</dbReference>
<evidence type="ECO:0000259" key="7">
    <source>
        <dbReference type="Pfam" id="PF02771"/>
    </source>
</evidence>
<evidence type="ECO:0000256" key="5">
    <source>
        <dbReference type="ARBA" id="ARBA00023002"/>
    </source>
</evidence>
<comment type="cofactor">
    <cofactor evidence="1">
        <name>FAD</name>
        <dbReference type="ChEBI" id="CHEBI:57692"/>
    </cofactor>
</comment>
<dbReference type="InterPro" id="IPR009100">
    <property type="entry name" value="AcylCoA_DH/oxidase_NM_dom_sf"/>
</dbReference>
<dbReference type="PANTHER" id="PTHR43884:SF20">
    <property type="entry name" value="ACYL-COA DEHYDROGENASE FADE28"/>
    <property type="match status" value="1"/>
</dbReference>
<dbReference type="EMBL" id="JACHIV010000001">
    <property type="protein sequence ID" value="MBB5069378.1"/>
    <property type="molecule type" value="Genomic_DNA"/>
</dbReference>
<dbReference type="GO" id="GO:0050660">
    <property type="term" value="F:flavin adenine dinucleotide binding"/>
    <property type="evidence" value="ECO:0007669"/>
    <property type="project" value="InterPro"/>
</dbReference>
<dbReference type="Gene3D" id="2.40.110.10">
    <property type="entry name" value="Butyryl-CoA Dehydrogenase, subunit A, domain 2"/>
    <property type="match status" value="1"/>
</dbReference>
<reference evidence="8 9" key="1">
    <citation type="submission" date="2020-08" db="EMBL/GenBank/DDBJ databases">
        <title>Sequencing the genomes of 1000 actinobacteria strains.</title>
        <authorList>
            <person name="Klenk H.-P."/>
        </authorList>
    </citation>
    <scope>NUCLEOTIDE SEQUENCE [LARGE SCALE GENOMIC DNA]</scope>
    <source>
        <strain evidence="8 9">DSM 45582</strain>
    </source>
</reference>
<dbReference type="InterPro" id="IPR037069">
    <property type="entry name" value="AcylCoA_DH/ox_N_sf"/>
</dbReference>
<dbReference type="Proteomes" id="UP000580474">
    <property type="component" value="Unassembled WGS sequence"/>
</dbReference>
<dbReference type="CDD" id="cd00567">
    <property type="entry name" value="ACAD"/>
    <property type="match status" value="1"/>
</dbReference>
<dbReference type="PANTHER" id="PTHR43884">
    <property type="entry name" value="ACYL-COA DEHYDROGENASE"/>
    <property type="match status" value="1"/>
</dbReference>
<keyword evidence="5" id="KW-0560">Oxidoreductase</keyword>
<evidence type="ECO:0000313" key="9">
    <source>
        <dbReference type="Proteomes" id="UP000580474"/>
    </source>
</evidence>
<evidence type="ECO:0000256" key="3">
    <source>
        <dbReference type="ARBA" id="ARBA00022630"/>
    </source>
</evidence>
<proteinExistence type="inferred from homology"/>
<feature type="domain" description="Acyl-CoA dehydrogenase/oxidase C-terminal" evidence="6">
    <location>
        <begin position="220"/>
        <end position="357"/>
    </location>
</feature>
<dbReference type="InterPro" id="IPR046373">
    <property type="entry name" value="Acyl-CoA_Oxase/DH_mid-dom_sf"/>
</dbReference>
<comment type="similarity">
    <text evidence="2">Belongs to the acyl-CoA dehydrogenase family.</text>
</comment>
<dbReference type="GO" id="GO:0003995">
    <property type="term" value="F:acyl-CoA dehydrogenase activity"/>
    <property type="evidence" value="ECO:0007669"/>
    <property type="project" value="TreeGrafter"/>
</dbReference>
<gene>
    <name evidence="8" type="ORF">BJ969_002466</name>
</gene>
<dbReference type="Gene3D" id="1.10.540.10">
    <property type="entry name" value="Acyl-CoA dehydrogenase/oxidase, N-terminal domain"/>
    <property type="match status" value="1"/>
</dbReference>
<evidence type="ECO:0000313" key="8">
    <source>
        <dbReference type="EMBL" id="MBB5069378.1"/>
    </source>
</evidence>